<evidence type="ECO:0000313" key="1">
    <source>
        <dbReference type="EMBL" id="GBF82840.1"/>
    </source>
</evidence>
<dbReference type="AlphaFoldDB" id="A0A401INJ9"/>
<proteinExistence type="predicted"/>
<sequence>MISYNVEYQIYTTIIHMKEQSSNVDTQQLLKLLVKYDWLEGTVLGIAKQYLKVMKILQEDNKKFLTLMR</sequence>
<comment type="caution">
    <text evidence="1">The sequence shown here is derived from an EMBL/GenBank/DDBJ whole genome shotgun (WGS) entry which is preliminary data.</text>
</comment>
<keyword evidence="2" id="KW-1185">Reference proteome</keyword>
<dbReference type="EMBL" id="BDQK01000017">
    <property type="protein sequence ID" value="GBF82840.1"/>
    <property type="molecule type" value="Genomic_DNA"/>
</dbReference>
<protein>
    <submittedName>
        <fullName evidence="1">Uncharacterized protein</fullName>
    </submittedName>
</protein>
<accession>A0A401INJ9</accession>
<evidence type="ECO:0000313" key="2">
    <source>
        <dbReference type="Proteomes" id="UP000287247"/>
    </source>
</evidence>
<reference evidence="2" key="1">
    <citation type="submission" date="2017-05" db="EMBL/GenBank/DDBJ databases">
        <title>Physiological properties and genetic analysis related to exopolysaccharide production of fresh-water unicellular cyanobacterium Aphanothece sacrum, Suizenji Nori, that has been cultured as a food source in Japan.</title>
        <authorList>
            <person name="Kanesaki Y."/>
            <person name="Yoshikawa S."/>
            <person name="Ohki K."/>
        </authorList>
    </citation>
    <scope>NUCLEOTIDE SEQUENCE [LARGE SCALE GENOMIC DNA]</scope>
    <source>
        <strain evidence="2">FPU1</strain>
    </source>
</reference>
<gene>
    <name evidence="1" type="ORF">AsFPU1_4274</name>
</gene>
<organism evidence="1 2">
    <name type="scientific">Aphanothece sacrum FPU1</name>
    <dbReference type="NCBI Taxonomy" id="1920663"/>
    <lineage>
        <taxon>Bacteria</taxon>
        <taxon>Bacillati</taxon>
        <taxon>Cyanobacteriota</taxon>
        <taxon>Cyanophyceae</taxon>
        <taxon>Oscillatoriophycideae</taxon>
        <taxon>Chroococcales</taxon>
        <taxon>Aphanothecaceae</taxon>
        <taxon>Aphanothece</taxon>
    </lineage>
</organism>
<dbReference type="Proteomes" id="UP000287247">
    <property type="component" value="Unassembled WGS sequence"/>
</dbReference>
<name>A0A401INJ9_APHSA</name>